<evidence type="ECO:0000259" key="2">
    <source>
        <dbReference type="Pfam" id="PF13967"/>
    </source>
</evidence>
<protein>
    <submittedName>
        <fullName evidence="3">CSC1-like protein</fullName>
    </submittedName>
</protein>
<organism evidence="3">
    <name type="scientific">Sesamum radiatum</name>
    <name type="common">Black benniseed</name>
    <dbReference type="NCBI Taxonomy" id="300843"/>
    <lineage>
        <taxon>Eukaryota</taxon>
        <taxon>Viridiplantae</taxon>
        <taxon>Streptophyta</taxon>
        <taxon>Embryophyta</taxon>
        <taxon>Tracheophyta</taxon>
        <taxon>Spermatophyta</taxon>
        <taxon>Magnoliopsida</taxon>
        <taxon>eudicotyledons</taxon>
        <taxon>Gunneridae</taxon>
        <taxon>Pentapetalae</taxon>
        <taxon>asterids</taxon>
        <taxon>lamiids</taxon>
        <taxon>Lamiales</taxon>
        <taxon>Pedaliaceae</taxon>
        <taxon>Sesamum</taxon>
    </lineage>
</organism>
<dbReference type="PANTHER" id="PTHR13018:SF141">
    <property type="entry name" value="OS01G0950900 PROTEIN"/>
    <property type="match status" value="1"/>
</dbReference>
<evidence type="ECO:0000256" key="1">
    <source>
        <dbReference type="SAM" id="Phobius"/>
    </source>
</evidence>
<dbReference type="PANTHER" id="PTHR13018">
    <property type="entry name" value="PROBABLE MEMBRANE PROTEIN DUF221-RELATED"/>
    <property type="match status" value="1"/>
</dbReference>
<keyword evidence="1" id="KW-0472">Membrane</keyword>
<dbReference type="EMBL" id="JACGWJ010000003">
    <property type="protein sequence ID" value="KAL0429192.1"/>
    <property type="molecule type" value="Genomic_DNA"/>
</dbReference>
<keyword evidence="1" id="KW-0812">Transmembrane</keyword>
<reference evidence="3" key="1">
    <citation type="submission" date="2020-06" db="EMBL/GenBank/DDBJ databases">
        <authorList>
            <person name="Li T."/>
            <person name="Hu X."/>
            <person name="Zhang T."/>
            <person name="Song X."/>
            <person name="Zhang H."/>
            <person name="Dai N."/>
            <person name="Sheng W."/>
            <person name="Hou X."/>
            <person name="Wei L."/>
        </authorList>
    </citation>
    <scope>NUCLEOTIDE SEQUENCE</scope>
    <source>
        <strain evidence="3">G02</strain>
        <tissue evidence="3">Leaf</tissue>
    </source>
</reference>
<sequence length="164" mass="18709">MNAESLAVSASINIGLALLILTLFSVLRKQPSNAPIYYARLLSQHHHISFDNRFFGFRRLIPSLGWIRRALHVTEDEILDTCGLDVLIFIRLFKFGVVSFLTHSALLTSIWNFSCMVKHSQWGRLVMDSHRDVLIPWMLSPYRTLGRALTGNIVGDVESMFFNS</sequence>
<name>A0AAW2VI77_SESRA</name>
<dbReference type="InterPro" id="IPR032880">
    <property type="entry name" value="CSC1/OSCA1-like_N"/>
</dbReference>
<keyword evidence="1" id="KW-1133">Transmembrane helix</keyword>
<gene>
    <name evidence="3" type="ORF">Sradi_0545200</name>
</gene>
<dbReference type="GO" id="GO:0005886">
    <property type="term" value="C:plasma membrane"/>
    <property type="evidence" value="ECO:0007669"/>
    <property type="project" value="TreeGrafter"/>
</dbReference>
<reference evidence="3" key="2">
    <citation type="journal article" date="2024" name="Plant">
        <title>Genomic evolution and insights into agronomic trait innovations of Sesamum species.</title>
        <authorList>
            <person name="Miao H."/>
            <person name="Wang L."/>
            <person name="Qu L."/>
            <person name="Liu H."/>
            <person name="Sun Y."/>
            <person name="Le M."/>
            <person name="Wang Q."/>
            <person name="Wei S."/>
            <person name="Zheng Y."/>
            <person name="Lin W."/>
            <person name="Duan Y."/>
            <person name="Cao H."/>
            <person name="Xiong S."/>
            <person name="Wang X."/>
            <person name="Wei L."/>
            <person name="Li C."/>
            <person name="Ma Q."/>
            <person name="Ju M."/>
            <person name="Zhao R."/>
            <person name="Li G."/>
            <person name="Mu C."/>
            <person name="Tian Q."/>
            <person name="Mei H."/>
            <person name="Zhang T."/>
            <person name="Gao T."/>
            <person name="Zhang H."/>
        </authorList>
    </citation>
    <scope>NUCLEOTIDE SEQUENCE</scope>
    <source>
        <strain evidence="3">G02</strain>
    </source>
</reference>
<feature type="transmembrane region" description="Helical" evidence="1">
    <location>
        <begin position="6"/>
        <end position="27"/>
    </location>
</feature>
<dbReference type="InterPro" id="IPR045122">
    <property type="entry name" value="Csc1-like"/>
</dbReference>
<comment type="caution">
    <text evidence="3">The sequence shown here is derived from an EMBL/GenBank/DDBJ whole genome shotgun (WGS) entry which is preliminary data.</text>
</comment>
<proteinExistence type="predicted"/>
<evidence type="ECO:0000313" key="3">
    <source>
        <dbReference type="EMBL" id="KAL0429192.1"/>
    </source>
</evidence>
<dbReference type="GO" id="GO:0005227">
    <property type="term" value="F:calcium-activated cation channel activity"/>
    <property type="evidence" value="ECO:0007669"/>
    <property type="project" value="InterPro"/>
</dbReference>
<dbReference type="Pfam" id="PF13967">
    <property type="entry name" value="RSN1_TM"/>
    <property type="match status" value="1"/>
</dbReference>
<dbReference type="AlphaFoldDB" id="A0AAW2VI77"/>
<feature type="domain" description="CSC1/OSCA1-like N-terminal transmembrane" evidence="2">
    <location>
        <begin position="6"/>
        <end position="107"/>
    </location>
</feature>
<accession>A0AAW2VI77</accession>